<dbReference type="PANTHER" id="PTHR22726">
    <property type="entry name" value="METALLOENDOPEPTIDASE OMA1"/>
    <property type="match status" value="1"/>
</dbReference>
<dbReference type="KEGG" id="aon:DEH84_07925"/>
<name>A0A2U8FSJ1_9BURK</name>
<dbReference type="Proteomes" id="UP000244892">
    <property type="component" value="Chromosome"/>
</dbReference>
<feature type="chain" id="PRO_5015993208" description="Peptidase M48 domain-containing protein" evidence="7">
    <location>
        <begin position="28"/>
        <end position="503"/>
    </location>
</feature>
<feature type="domain" description="Peptidase M48" evidence="8">
    <location>
        <begin position="94"/>
        <end position="219"/>
    </location>
</feature>
<keyword evidence="2" id="KW-0645">Protease</keyword>
<dbReference type="GO" id="GO:0051603">
    <property type="term" value="P:proteolysis involved in protein catabolic process"/>
    <property type="evidence" value="ECO:0007669"/>
    <property type="project" value="TreeGrafter"/>
</dbReference>
<evidence type="ECO:0000256" key="6">
    <source>
        <dbReference type="ARBA" id="ARBA00023049"/>
    </source>
</evidence>
<keyword evidence="6" id="KW-0482">Metalloprotease</keyword>
<dbReference type="Gene3D" id="3.30.2010.10">
    <property type="entry name" value="Metalloproteases ('zincins'), catalytic domain"/>
    <property type="match status" value="1"/>
</dbReference>
<evidence type="ECO:0000313" key="9">
    <source>
        <dbReference type="EMBL" id="AWI53364.1"/>
    </source>
</evidence>
<dbReference type="InterPro" id="IPR051156">
    <property type="entry name" value="Mito/Outer_Membr_Metalloprot"/>
</dbReference>
<dbReference type="InterPro" id="IPR011990">
    <property type="entry name" value="TPR-like_helical_dom_sf"/>
</dbReference>
<evidence type="ECO:0000256" key="1">
    <source>
        <dbReference type="ARBA" id="ARBA00001947"/>
    </source>
</evidence>
<evidence type="ECO:0000256" key="7">
    <source>
        <dbReference type="SAM" id="SignalP"/>
    </source>
</evidence>
<keyword evidence="5" id="KW-0862">Zinc</keyword>
<dbReference type="GO" id="GO:0046872">
    <property type="term" value="F:metal ion binding"/>
    <property type="evidence" value="ECO:0007669"/>
    <property type="project" value="UniProtKB-KW"/>
</dbReference>
<gene>
    <name evidence="9" type="ORF">DEH84_07925</name>
</gene>
<dbReference type="EMBL" id="CP029210">
    <property type="protein sequence ID" value="AWI53364.1"/>
    <property type="molecule type" value="Genomic_DNA"/>
</dbReference>
<proteinExistence type="predicted"/>
<dbReference type="AlphaFoldDB" id="A0A2U8FSJ1"/>
<accession>A0A2U8FSJ1</accession>
<dbReference type="Gene3D" id="1.25.40.10">
    <property type="entry name" value="Tetratricopeptide repeat domain"/>
    <property type="match status" value="1"/>
</dbReference>
<evidence type="ECO:0000313" key="10">
    <source>
        <dbReference type="Proteomes" id="UP000244892"/>
    </source>
</evidence>
<dbReference type="InterPro" id="IPR019734">
    <property type="entry name" value="TPR_rpt"/>
</dbReference>
<feature type="signal peptide" evidence="7">
    <location>
        <begin position="1"/>
        <end position="27"/>
    </location>
</feature>
<dbReference type="RefSeq" id="WP_109036327.1">
    <property type="nucleotide sequence ID" value="NZ_CP029210.1"/>
</dbReference>
<evidence type="ECO:0000256" key="4">
    <source>
        <dbReference type="ARBA" id="ARBA00022801"/>
    </source>
</evidence>
<dbReference type="SUPFAM" id="SSF48452">
    <property type="entry name" value="TPR-like"/>
    <property type="match status" value="1"/>
</dbReference>
<protein>
    <recommendedName>
        <fullName evidence="8">Peptidase M48 domain-containing protein</fullName>
    </recommendedName>
</protein>
<evidence type="ECO:0000256" key="3">
    <source>
        <dbReference type="ARBA" id="ARBA00022723"/>
    </source>
</evidence>
<sequence>MRLRTLCKRISLLAVLAGLVAGSPAHALFYDPFPDAAAVRPSDELEERIWHEAEIFRAQFVRGQTPERLRPLQRSVRAVLQRHWPDLAPKLDLVVIDNADVVAVSSANGDIVVSTGMLMRLDNEEELVAVLAREVAHVLQRHAVRTVYAARLGAGANVVFQTVVKANSLISTAGLITAFQVTPEMLLVDGGKAFIQAQLGRLKETMADNFVRRMSATGFDAMVKTSLFGYSEALETEADEYSLSVLSRRFGHTDAFSRVMQRLLDEARVDEKKFSAFYANEERLAQRVEVARRAAAATEASVAPAAATGGPVASDAQAAVALPAGALELPSQVAVATVVVGDEPAGDEAAVSPTAIRAAAITTSVAEAEVQPYGDLLAPWALPVFETELEAGRLNRVMRNIERPRAHVVLPSGARVLLAEAWAAHPDATHAPRVSAELEAHVQAHPDDARALKLLGVMALRQGDLEAARAHLTRARELARTDEERGFIDQYLGLANKKPGSTS</sequence>
<dbReference type="SMART" id="SM00028">
    <property type="entry name" value="TPR"/>
    <property type="match status" value="1"/>
</dbReference>
<dbReference type="Pfam" id="PF01435">
    <property type="entry name" value="Peptidase_M48"/>
    <property type="match status" value="1"/>
</dbReference>
<dbReference type="GO" id="GO:0016020">
    <property type="term" value="C:membrane"/>
    <property type="evidence" value="ECO:0007669"/>
    <property type="project" value="TreeGrafter"/>
</dbReference>
<keyword evidence="4" id="KW-0378">Hydrolase</keyword>
<reference evidence="9 10" key="1">
    <citation type="submission" date="2018-05" db="EMBL/GenBank/DDBJ databases">
        <title>complete genome sequence of Aquabacterium olei NBRC 110486.</title>
        <authorList>
            <person name="Tang B."/>
            <person name="Chang J."/>
            <person name="Zhang L."/>
            <person name="Yang H."/>
        </authorList>
    </citation>
    <scope>NUCLEOTIDE SEQUENCE [LARGE SCALE GENOMIC DNA]</scope>
    <source>
        <strain evidence="9 10">NBRC 110486</strain>
    </source>
</reference>
<dbReference type="GO" id="GO:0004222">
    <property type="term" value="F:metalloendopeptidase activity"/>
    <property type="evidence" value="ECO:0007669"/>
    <property type="project" value="InterPro"/>
</dbReference>
<organism evidence="9 10">
    <name type="scientific">Aquabacterium olei</name>
    <dbReference type="NCBI Taxonomy" id="1296669"/>
    <lineage>
        <taxon>Bacteria</taxon>
        <taxon>Pseudomonadati</taxon>
        <taxon>Pseudomonadota</taxon>
        <taxon>Betaproteobacteria</taxon>
        <taxon>Burkholderiales</taxon>
        <taxon>Aquabacterium</taxon>
    </lineage>
</organism>
<dbReference type="PANTHER" id="PTHR22726:SF1">
    <property type="entry name" value="METALLOENDOPEPTIDASE OMA1, MITOCHONDRIAL"/>
    <property type="match status" value="1"/>
</dbReference>
<evidence type="ECO:0000256" key="5">
    <source>
        <dbReference type="ARBA" id="ARBA00022833"/>
    </source>
</evidence>
<keyword evidence="10" id="KW-1185">Reference proteome</keyword>
<evidence type="ECO:0000256" key="2">
    <source>
        <dbReference type="ARBA" id="ARBA00022670"/>
    </source>
</evidence>
<evidence type="ECO:0000259" key="8">
    <source>
        <dbReference type="Pfam" id="PF01435"/>
    </source>
</evidence>
<comment type="cofactor">
    <cofactor evidence="1">
        <name>Zn(2+)</name>
        <dbReference type="ChEBI" id="CHEBI:29105"/>
    </cofactor>
</comment>
<dbReference type="InterPro" id="IPR001915">
    <property type="entry name" value="Peptidase_M48"/>
</dbReference>
<keyword evidence="3" id="KW-0479">Metal-binding</keyword>
<keyword evidence="7" id="KW-0732">Signal</keyword>
<dbReference type="OrthoDB" id="9800698at2"/>